<evidence type="ECO:0000313" key="2">
    <source>
        <dbReference type="Proteomes" id="UP000218267"/>
    </source>
</evidence>
<dbReference type="EMBL" id="AP018042">
    <property type="protein sequence ID" value="BAX80527.1"/>
    <property type="molecule type" value="Genomic_DNA"/>
</dbReference>
<accession>A0A1Y1CJH5</accession>
<dbReference type="OrthoDB" id="594666at2"/>
<proteinExistence type="predicted"/>
<dbReference type="KEGG" id="mbas:ALGA_2194"/>
<dbReference type="Proteomes" id="UP000218267">
    <property type="component" value="Chromosome"/>
</dbReference>
<evidence type="ECO:0000313" key="1">
    <source>
        <dbReference type="EMBL" id="BAX80527.1"/>
    </source>
</evidence>
<gene>
    <name evidence="1" type="ORF">ALGA_2194</name>
</gene>
<sequence>MDGSLLQDWIRNSGKMDRDSHRELKSLIDQYPYFQTAHLLLLKNLHDNQSIRFKEELRNSALYIPDRRHLFLLIQDQIKIQSRSESSEKIVAVSEKPESVLQEKLDDVQVKEVEKITDLPAEEKQLVSEIAHAESDELIDLFDESELVNSDFSQEDRSTDKLEVVQAANDEILEFADAEDKKEESAEQEEIKEALSDSELLVAATEVYHIGFGGNLYTLTDEPKKEEELSDKRENHTFTDWMTVVDTNTKSEEIDDNLNPEKGKVKKGNNLIDNFIQNEPRINRSIKVVEKQEDISLGSLEDKDGFISETLATIYVKQKLFDKAIAVYDKLVLKNPEKNLYFAGQIERIKKLKNSK</sequence>
<organism evidence="1 2">
    <name type="scientific">Labilibaculum antarcticum</name>
    <dbReference type="NCBI Taxonomy" id="1717717"/>
    <lineage>
        <taxon>Bacteria</taxon>
        <taxon>Pseudomonadati</taxon>
        <taxon>Bacteroidota</taxon>
        <taxon>Bacteroidia</taxon>
        <taxon>Marinilabiliales</taxon>
        <taxon>Marinifilaceae</taxon>
        <taxon>Labilibaculum</taxon>
    </lineage>
</organism>
<protein>
    <recommendedName>
        <fullName evidence="3">Tetratricopeptide repeat protein</fullName>
    </recommendedName>
</protein>
<name>A0A1Y1CJH5_9BACT</name>
<dbReference type="RefSeq" id="WP_096429376.1">
    <property type="nucleotide sequence ID" value="NZ_AP018042.1"/>
</dbReference>
<evidence type="ECO:0008006" key="3">
    <source>
        <dbReference type="Google" id="ProtNLM"/>
    </source>
</evidence>
<dbReference type="AlphaFoldDB" id="A0A1Y1CJH5"/>
<keyword evidence="2" id="KW-1185">Reference proteome</keyword>
<reference evidence="1 2" key="1">
    <citation type="journal article" date="2018" name="Mar. Genomics">
        <title>Complete genome sequence of Marinifilaceae bacterium strain SPP2, isolated from the Antarctic marine sediment.</title>
        <authorList>
            <person name="Watanabe M."/>
            <person name="Kojima H."/>
            <person name="Fukui M."/>
        </authorList>
    </citation>
    <scope>NUCLEOTIDE SEQUENCE [LARGE SCALE GENOMIC DNA]</scope>
    <source>
        <strain evidence="1 2">SPP2</strain>
    </source>
</reference>
<reference evidence="2" key="2">
    <citation type="journal article" date="2020" name="Antonie Van Leeuwenhoek">
        <title>Labilibaculum antarcticum sp. nov., a novel facultative anaerobic, psychrotorelant bacterium isolated from marine sediment of Antarctica.</title>
        <authorList>
            <person name="Watanabe M."/>
            <person name="Kojima H."/>
            <person name="Fukui M."/>
        </authorList>
    </citation>
    <scope>NUCLEOTIDE SEQUENCE [LARGE SCALE GENOMIC DNA]</scope>
    <source>
        <strain evidence="2">SPP2</strain>
    </source>
</reference>